<dbReference type="FunFam" id="3.90.580.10:FF:000001">
    <property type="entry name" value="DNA primase"/>
    <property type="match status" value="1"/>
</dbReference>
<comment type="catalytic activity">
    <reaction evidence="12">
        <text>ssDNA + n NTP = ssDNA/pppN(pN)n-1 hybrid + (n-1) diphosphate.</text>
        <dbReference type="EC" id="2.7.7.101"/>
    </reaction>
</comment>
<keyword evidence="4 12" id="KW-0548">Nucleotidyltransferase</keyword>
<dbReference type="RefSeq" id="WP_087214097.1">
    <property type="nucleotide sequence ID" value="NZ_NFLC01000004.1"/>
</dbReference>
<dbReference type="FunFam" id="3.90.980.10:FF:000001">
    <property type="entry name" value="DNA primase"/>
    <property type="match status" value="1"/>
</dbReference>
<keyword evidence="6 12" id="KW-0479">Metal-binding</keyword>
<keyword evidence="10 12" id="KW-0238">DNA-binding</keyword>
<comment type="function">
    <text evidence="12 13">RNA polymerase that catalyzes the synthesis of short RNA molecules used as primers for DNA polymerase during DNA replication.</text>
</comment>
<dbReference type="InterPro" id="IPR050219">
    <property type="entry name" value="DnaG_primase"/>
</dbReference>
<dbReference type="InterPro" id="IPR006295">
    <property type="entry name" value="DNA_primase_DnaG"/>
</dbReference>
<comment type="caution">
    <text evidence="16">The sequence shown here is derived from an EMBL/GenBank/DDBJ whole genome shotgun (WGS) entry which is preliminary data.</text>
</comment>
<evidence type="ECO:0000256" key="6">
    <source>
        <dbReference type="ARBA" id="ARBA00022723"/>
    </source>
</evidence>
<dbReference type="PIRSF" id="PIRSF002811">
    <property type="entry name" value="DnaG"/>
    <property type="match status" value="1"/>
</dbReference>
<dbReference type="Pfam" id="PF01807">
    <property type="entry name" value="Zn_ribbon_DnaG"/>
    <property type="match status" value="1"/>
</dbReference>
<dbReference type="Pfam" id="PF13155">
    <property type="entry name" value="Toprim_2"/>
    <property type="match status" value="1"/>
</dbReference>
<evidence type="ECO:0000256" key="2">
    <source>
        <dbReference type="ARBA" id="ARBA00022515"/>
    </source>
</evidence>
<proteinExistence type="inferred from homology"/>
<organism evidence="16 17">
    <name type="scientific">Enterococcus cecorum</name>
    <dbReference type="NCBI Taxonomy" id="44008"/>
    <lineage>
        <taxon>Bacteria</taxon>
        <taxon>Bacillati</taxon>
        <taxon>Bacillota</taxon>
        <taxon>Bacilli</taxon>
        <taxon>Lactobacillales</taxon>
        <taxon>Enterococcaceae</taxon>
        <taxon>Enterococcus</taxon>
    </lineage>
</organism>
<comment type="similarity">
    <text evidence="12 13">Belongs to the DnaG primase family.</text>
</comment>
<keyword evidence="1 12" id="KW-0240">DNA-directed RNA polymerase</keyword>
<evidence type="ECO:0000256" key="10">
    <source>
        <dbReference type="ARBA" id="ARBA00023125"/>
    </source>
</evidence>
<comment type="domain">
    <text evidence="12">Contains an N-terminal zinc-binding domain, a central core domain that contains the primase activity, and a C-terminal DnaB-binding domain.</text>
</comment>
<keyword evidence="2 12" id="KW-0639">Primosome</keyword>
<dbReference type="InterPro" id="IPR037068">
    <property type="entry name" value="DNA_primase_core_N_sf"/>
</dbReference>
<dbReference type="Gene3D" id="3.40.1360.10">
    <property type="match status" value="1"/>
</dbReference>
<comment type="subunit">
    <text evidence="12">Monomer. Interacts with DnaB.</text>
</comment>
<keyword evidence="5 12" id="KW-0235">DNA replication</keyword>
<dbReference type="CDD" id="cd03364">
    <property type="entry name" value="TOPRIM_DnaG_primases"/>
    <property type="match status" value="1"/>
</dbReference>
<dbReference type="SMART" id="SM00493">
    <property type="entry name" value="TOPRIM"/>
    <property type="match status" value="1"/>
</dbReference>
<accession>A0A1Y4R0Z2</accession>
<name>A0A1Y4R0Z2_9ENTE</name>
<dbReference type="SUPFAM" id="SSF56731">
    <property type="entry name" value="DNA primase core"/>
    <property type="match status" value="1"/>
</dbReference>
<dbReference type="GO" id="GO:1990077">
    <property type="term" value="C:primosome complex"/>
    <property type="evidence" value="ECO:0007669"/>
    <property type="project" value="UniProtKB-KW"/>
</dbReference>
<evidence type="ECO:0000256" key="7">
    <source>
        <dbReference type="ARBA" id="ARBA00022771"/>
    </source>
</evidence>
<dbReference type="InterPro" id="IPR030846">
    <property type="entry name" value="DnaG_bac"/>
</dbReference>
<dbReference type="GO" id="GO:0005737">
    <property type="term" value="C:cytoplasm"/>
    <property type="evidence" value="ECO:0007669"/>
    <property type="project" value="TreeGrafter"/>
</dbReference>
<keyword evidence="3 12" id="KW-0808">Transferase</keyword>
<dbReference type="EMBL" id="NFLC01000004">
    <property type="protein sequence ID" value="OUQ11248.1"/>
    <property type="molecule type" value="Genomic_DNA"/>
</dbReference>
<keyword evidence="9" id="KW-0460">Magnesium</keyword>
<dbReference type="GO" id="GO:0006269">
    <property type="term" value="P:DNA replication, synthesis of primer"/>
    <property type="evidence" value="ECO:0007669"/>
    <property type="project" value="UniProtKB-UniRule"/>
</dbReference>
<dbReference type="InterPro" id="IPR013264">
    <property type="entry name" value="DNAG_N"/>
</dbReference>
<evidence type="ECO:0000256" key="1">
    <source>
        <dbReference type="ARBA" id="ARBA00022478"/>
    </source>
</evidence>
<evidence type="ECO:0000256" key="11">
    <source>
        <dbReference type="ARBA" id="ARBA00023163"/>
    </source>
</evidence>
<comment type="cofactor">
    <cofactor evidence="12 13 14">
        <name>Zn(2+)</name>
        <dbReference type="ChEBI" id="CHEBI:29105"/>
    </cofactor>
    <text evidence="12 13 14">Binds 1 zinc ion per monomer.</text>
</comment>
<evidence type="ECO:0000256" key="9">
    <source>
        <dbReference type="ARBA" id="ARBA00022842"/>
    </source>
</evidence>
<dbReference type="AlphaFoldDB" id="A0A1Y4R0Z2"/>
<dbReference type="GO" id="GO:0000428">
    <property type="term" value="C:DNA-directed RNA polymerase complex"/>
    <property type="evidence" value="ECO:0007669"/>
    <property type="project" value="UniProtKB-KW"/>
</dbReference>
<dbReference type="HAMAP" id="MF_00974">
    <property type="entry name" value="DNA_primase_DnaG"/>
    <property type="match status" value="1"/>
</dbReference>
<dbReference type="InterPro" id="IPR019475">
    <property type="entry name" value="DNA_primase_DnaB-bd"/>
</dbReference>
<dbReference type="Proteomes" id="UP000196074">
    <property type="component" value="Unassembled WGS sequence"/>
</dbReference>
<dbReference type="SUPFAM" id="SSF57783">
    <property type="entry name" value="Zinc beta-ribbon"/>
    <property type="match status" value="1"/>
</dbReference>
<evidence type="ECO:0000313" key="17">
    <source>
        <dbReference type="Proteomes" id="UP000196074"/>
    </source>
</evidence>
<dbReference type="InterPro" id="IPR002694">
    <property type="entry name" value="Znf_CHC2"/>
</dbReference>
<dbReference type="Pfam" id="PF10410">
    <property type="entry name" value="DnaB_bind"/>
    <property type="match status" value="1"/>
</dbReference>
<dbReference type="InterPro" id="IPR006171">
    <property type="entry name" value="TOPRIM_dom"/>
</dbReference>
<keyword evidence="11 12" id="KW-0804">Transcription</keyword>
<evidence type="ECO:0000259" key="15">
    <source>
        <dbReference type="PROSITE" id="PS50880"/>
    </source>
</evidence>
<sequence>MARIPQQVIDEIREKTDIVNIIGQYVQLKKSGKNYTGLCPFHEERTPSFSVASDRQFYHCFGCGRGGNVFNFIQELEGLSFQEAVVRVAEMEGIPLSSQYMTASKQVGHNKNDSLYQMNQQACEVYQHILKNTQIGQVARNYLEKRQLDSELLKEFQIGFAPDRRDFLVKVFEQRGYTKEQMAASGLFVQLENGNFMDRFYSRVMFPIQDEHGRIIAFSGRYLPTDNEADDKRQPKYLNSPEGEIFNKREVLFNLHRAKGTMRKNQEAYLFEGFMDVIAAYKSGIPNGLASMGTSLTEQQIRRIDKLVHQVVLCYDGDQAGQDAIYRAISLFEEQSQLKMSIVSLPERLDPDEYVKKYGAESFVQLAQHSRQSVFQFMRQYKRTSRNLENDQEQIAYLNELLIELKKVDSVIEQDKYLNQLALEFNVSRDALQQQLSQIQLPSPVATVQYDLPVEPDVSVSQVPKISVQVVVKKTQLQKAQELLLYRLFNDPSLNKRLKADEVFFIDEIYQEIYVLFDSILEGQGSFTIQQFLDVLQENHLRGKVVEIASMNVPKEMSDQEWHDVITLIKKHRIQELLITKKNEQQLARQQHQTDLELKLAVEIIQLTKQLKQMSQ</sequence>
<keyword evidence="7 12" id="KW-0863">Zinc-finger</keyword>
<feature type="domain" description="Toprim" evidence="15">
    <location>
        <begin position="266"/>
        <end position="347"/>
    </location>
</feature>
<protein>
    <recommendedName>
        <fullName evidence="12 13">DNA primase</fullName>
        <ecNumber evidence="12">2.7.7.101</ecNumber>
    </recommendedName>
</protein>
<dbReference type="EC" id="2.7.7.101" evidence="12"/>
<dbReference type="InterPro" id="IPR016136">
    <property type="entry name" value="DNA_helicase_N/primase_C"/>
</dbReference>
<evidence type="ECO:0000313" key="16">
    <source>
        <dbReference type="EMBL" id="OUQ11248.1"/>
    </source>
</evidence>
<dbReference type="PANTHER" id="PTHR30313">
    <property type="entry name" value="DNA PRIMASE"/>
    <property type="match status" value="1"/>
</dbReference>
<evidence type="ECO:0000256" key="5">
    <source>
        <dbReference type="ARBA" id="ARBA00022705"/>
    </source>
</evidence>
<dbReference type="PANTHER" id="PTHR30313:SF2">
    <property type="entry name" value="DNA PRIMASE"/>
    <property type="match status" value="1"/>
</dbReference>
<gene>
    <name evidence="12" type="primary">dnaG</name>
    <name evidence="16" type="ORF">B5E88_03355</name>
</gene>
<evidence type="ECO:0000256" key="12">
    <source>
        <dbReference type="HAMAP-Rule" id="MF_00974"/>
    </source>
</evidence>
<evidence type="ECO:0000256" key="13">
    <source>
        <dbReference type="PIRNR" id="PIRNR002811"/>
    </source>
</evidence>
<keyword evidence="8 12" id="KW-0862">Zinc</keyword>
<evidence type="ECO:0000256" key="4">
    <source>
        <dbReference type="ARBA" id="ARBA00022695"/>
    </source>
</evidence>
<reference evidence="17" key="1">
    <citation type="submission" date="2017-04" db="EMBL/GenBank/DDBJ databases">
        <title>Function of individual gut microbiota members based on whole genome sequencing of pure cultures obtained from chicken caecum.</title>
        <authorList>
            <person name="Medvecky M."/>
            <person name="Cejkova D."/>
            <person name="Polansky O."/>
            <person name="Karasova D."/>
            <person name="Kubasova T."/>
            <person name="Cizek A."/>
            <person name="Rychlik I."/>
        </authorList>
    </citation>
    <scope>NUCLEOTIDE SEQUENCE [LARGE SCALE GENOMIC DNA]</scope>
    <source>
        <strain evidence="17">An144</strain>
    </source>
</reference>
<dbReference type="NCBIfam" id="TIGR01391">
    <property type="entry name" value="dnaG"/>
    <property type="match status" value="1"/>
</dbReference>
<dbReference type="SMART" id="SM00400">
    <property type="entry name" value="ZnF_CHCC"/>
    <property type="match status" value="1"/>
</dbReference>
<dbReference type="Pfam" id="PF08275">
    <property type="entry name" value="DNAG_N"/>
    <property type="match status" value="1"/>
</dbReference>
<evidence type="ECO:0000256" key="8">
    <source>
        <dbReference type="ARBA" id="ARBA00022833"/>
    </source>
</evidence>
<dbReference type="Gene3D" id="1.10.860.10">
    <property type="entry name" value="DNAb Helicase, Chain A"/>
    <property type="match status" value="1"/>
</dbReference>
<dbReference type="GO" id="GO:0008270">
    <property type="term" value="F:zinc ion binding"/>
    <property type="evidence" value="ECO:0007669"/>
    <property type="project" value="UniProtKB-UniRule"/>
</dbReference>
<evidence type="ECO:0000256" key="3">
    <source>
        <dbReference type="ARBA" id="ARBA00022679"/>
    </source>
</evidence>
<feature type="zinc finger region" description="CHC2-type" evidence="12 14">
    <location>
        <begin position="39"/>
        <end position="63"/>
    </location>
</feature>
<evidence type="ECO:0000256" key="14">
    <source>
        <dbReference type="PIRSR" id="PIRSR002811-1"/>
    </source>
</evidence>
<dbReference type="Gene3D" id="3.90.580.10">
    <property type="entry name" value="Zinc finger, CHC2-type domain"/>
    <property type="match status" value="1"/>
</dbReference>
<dbReference type="GO" id="GO:0003899">
    <property type="term" value="F:DNA-directed RNA polymerase activity"/>
    <property type="evidence" value="ECO:0007669"/>
    <property type="project" value="UniProtKB-UniRule"/>
</dbReference>
<dbReference type="Gene3D" id="3.90.980.10">
    <property type="entry name" value="DNA primase, catalytic core, N-terminal domain"/>
    <property type="match status" value="1"/>
</dbReference>
<dbReference type="InterPro" id="IPR036977">
    <property type="entry name" value="DNA_primase_Znf_CHC2"/>
</dbReference>
<dbReference type="PROSITE" id="PS50880">
    <property type="entry name" value="TOPRIM"/>
    <property type="match status" value="1"/>
</dbReference>
<dbReference type="GO" id="GO:0003677">
    <property type="term" value="F:DNA binding"/>
    <property type="evidence" value="ECO:0007669"/>
    <property type="project" value="UniProtKB-KW"/>
</dbReference>
<dbReference type="InterPro" id="IPR034151">
    <property type="entry name" value="TOPRIM_DnaG_bac"/>
</dbReference>